<evidence type="ECO:0000259" key="3">
    <source>
        <dbReference type="Pfam" id="PF16321"/>
    </source>
</evidence>
<protein>
    <submittedName>
        <fullName evidence="4">Ribosome-associated translation inhibitor RaiA</fullName>
    </submittedName>
</protein>
<keyword evidence="1" id="KW-0810">Translation regulation</keyword>
<comment type="caution">
    <text evidence="4">The sequence shown here is derived from an EMBL/GenBank/DDBJ whole genome shotgun (WGS) entry which is preliminary data.</text>
</comment>
<dbReference type="AlphaFoldDB" id="A0A840QAU3"/>
<evidence type="ECO:0000256" key="2">
    <source>
        <dbReference type="SAM" id="MobiDB-lite"/>
    </source>
</evidence>
<dbReference type="SUPFAM" id="SSF69754">
    <property type="entry name" value="Ribosome binding protein Y (YfiA homologue)"/>
    <property type="match status" value="1"/>
</dbReference>
<sequence>MPWSAAREHVQIDTQITAIPTPGVAKYVEKRIRSVLRFAHEPVLHARVRVLRHGDPAVAHPVTAQANLDLNGRLVRAQVSASTVEEAVDLLHDRLQQRLERLARYSETGRGRRVSGLPHEWRHGDVPTHRPPYFPRPAGERKIIRHKSFELGDCDLDEAAFDMACLDFDFHLFTERGTGQDSVLYRAGPTGYRLAQLEPHPDDLAPHTLTVTVSDQPAPVLTTTEAVDRMAAVNLPFLFYLDGERGRAAVLYRRYDGHYGLITPS</sequence>
<feature type="domain" description="Sigma 54 modulation/S30EA ribosomal protein C-terminal" evidence="3">
    <location>
        <begin position="140"/>
        <end position="194"/>
    </location>
</feature>
<evidence type="ECO:0000313" key="5">
    <source>
        <dbReference type="Proteomes" id="UP000584374"/>
    </source>
</evidence>
<organism evidence="4 5">
    <name type="scientific">Saccharopolyspora phatthalungensis</name>
    <dbReference type="NCBI Taxonomy" id="664693"/>
    <lineage>
        <taxon>Bacteria</taxon>
        <taxon>Bacillati</taxon>
        <taxon>Actinomycetota</taxon>
        <taxon>Actinomycetes</taxon>
        <taxon>Pseudonocardiales</taxon>
        <taxon>Pseudonocardiaceae</taxon>
        <taxon>Saccharopolyspora</taxon>
    </lineage>
</organism>
<gene>
    <name evidence="4" type="ORF">BJ970_005070</name>
</gene>
<dbReference type="Pfam" id="PF02482">
    <property type="entry name" value="Ribosomal_S30AE"/>
    <property type="match status" value="1"/>
</dbReference>
<evidence type="ECO:0000256" key="1">
    <source>
        <dbReference type="ARBA" id="ARBA00022845"/>
    </source>
</evidence>
<dbReference type="InterPro" id="IPR050574">
    <property type="entry name" value="HPF/YfiA_ribosome-assoc"/>
</dbReference>
<proteinExistence type="predicted"/>
<dbReference type="EMBL" id="JACHIW010000001">
    <property type="protein sequence ID" value="MBB5157536.1"/>
    <property type="molecule type" value="Genomic_DNA"/>
</dbReference>
<reference evidence="4 5" key="1">
    <citation type="submission" date="2020-08" db="EMBL/GenBank/DDBJ databases">
        <title>Sequencing the genomes of 1000 actinobacteria strains.</title>
        <authorList>
            <person name="Klenk H.-P."/>
        </authorList>
    </citation>
    <scope>NUCLEOTIDE SEQUENCE [LARGE SCALE GENOMIC DNA]</scope>
    <source>
        <strain evidence="4 5">DSM 45584</strain>
    </source>
</reference>
<dbReference type="GO" id="GO:0045900">
    <property type="term" value="P:negative regulation of translational elongation"/>
    <property type="evidence" value="ECO:0007669"/>
    <property type="project" value="TreeGrafter"/>
</dbReference>
<accession>A0A840QAU3</accession>
<feature type="region of interest" description="Disordered" evidence="2">
    <location>
        <begin position="116"/>
        <end position="136"/>
    </location>
</feature>
<dbReference type="Gene3D" id="3.30.505.50">
    <property type="entry name" value="Sigma 54 modulation/S30EA ribosomal protein, C-terminal domain"/>
    <property type="match status" value="2"/>
</dbReference>
<dbReference type="Proteomes" id="UP000584374">
    <property type="component" value="Unassembled WGS sequence"/>
</dbReference>
<feature type="compositionally biased region" description="Basic and acidic residues" evidence="2">
    <location>
        <begin position="119"/>
        <end position="128"/>
    </location>
</feature>
<dbReference type="Gene3D" id="3.30.160.100">
    <property type="entry name" value="Ribosome hibernation promotion factor-like"/>
    <property type="match status" value="1"/>
</dbReference>
<dbReference type="PANTHER" id="PTHR33231:SF1">
    <property type="entry name" value="30S RIBOSOMAL PROTEIN"/>
    <property type="match status" value="1"/>
</dbReference>
<dbReference type="InterPro" id="IPR038416">
    <property type="entry name" value="Ribosom_S30AE_C_sf"/>
</dbReference>
<name>A0A840QAU3_9PSEU</name>
<dbReference type="GO" id="GO:0022627">
    <property type="term" value="C:cytosolic small ribosomal subunit"/>
    <property type="evidence" value="ECO:0007669"/>
    <property type="project" value="TreeGrafter"/>
</dbReference>
<dbReference type="PANTHER" id="PTHR33231">
    <property type="entry name" value="30S RIBOSOMAL PROTEIN"/>
    <property type="match status" value="1"/>
</dbReference>
<feature type="domain" description="Sigma 54 modulation/S30EA ribosomal protein C-terminal" evidence="3">
    <location>
        <begin position="217"/>
        <end position="261"/>
    </location>
</feature>
<keyword evidence="5" id="KW-1185">Reference proteome</keyword>
<dbReference type="InterPro" id="IPR032528">
    <property type="entry name" value="Ribosom_S30AE_C"/>
</dbReference>
<dbReference type="InterPro" id="IPR036567">
    <property type="entry name" value="RHF-like"/>
</dbReference>
<dbReference type="GO" id="GO:0043024">
    <property type="term" value="F:ribosomal small subunit binding"/>
    <property type="evidence" value="ECO:0007669"/>
    <property type="project" value="TreeGrafter"/>
</dbReference>
<dbReference type="InterPro" id="IPR003489">
    <property type="entry name" value="RHF/RaiA"/>
</dbReference>
<dbReference type="Pfam" id="PF16321">
    <property type="entry name" value="Ribosom_S30AE_C"/>
    <property type="match status" value="2"/>
</dbReference>
<evidence type="ECO:0000313" key="4">
    <source>
        <dbReference type="EMBL" id="MBB5157536.1"/>
    </source>
</evidence>